<keyword evidence="1" id="KW-0472">Membrane</keyword>
<feature type="transmembrane region" description="Helical" evidence="1">
    <location>
        <begin position="58"/>
        <end position="78"/>
    </location>
</feature>
<keyword evidence="1" id="KW-1133">Transmembrane helix</keyword>
<dbReference type="RefSeq" id="WP_277530986.1">
    <property type="nucleotide sequence ID" value="NZ_JAPDIA010000003.1"/>
</dbReference>
<reference evidence="2" key="1">
    <citation type="submission" date="2022-10" db="EMBL/GenBank/DDBJ databases">
        <title>Comparative genomic analysis of Cohnella hashimotonis sp. nov., isolated from the International Space Station.</title>
        <authorList>
            <person name="Simpson A."/>
            <person name="Venkateswaran K."/>
        </authorList>
    </citation>
    <scope>NUCLEOTIDE SEQUENCE</scope>
    <source>
        <strain evidence="2">DSM 28161</strain>
    </source>
</reference>
<organism evidence="2 3">
    <name type="scientific">Cohnella rhizosphaerae</name>
    <dbReference type="NCBI Taxonomy" id="1457232"/>
    <lineage>
        <taxon>Bacteria</taxon>
        <taxon>Bacillati</taxon>
        <taxon>Bacillota</taxon>
        <taxon>Bacilli</taxon>
        <taxon>Bacillales</taxon>
        <taxon>Paenibacillaceae</taxon>
        <taxon>Cohnella</taxon>
    </lineage>
</organism>
<accession>A0A9X4KRZ2</accession>
<comment type="caution">
    <text evidence="2">The sequence shown here is derived from an EMBL/GenBank/DDBJ whole genome shotgun (WGS) entry which is preliminary data.</text>
</comment>
<dbReference type="Proteomes" id="UP001153404">
    <property type="component" value="Unassembled WGS sequence"/>
</dbReference>
<dbReference type="AlphaFoldDB" id="A0A9X4KRZ2"/>
<evidence type="ECO:0000313" key="2">
    <source>
        <dbReference type="EMBL" id="MDG0809598.1"/>
    </source>
</evidence>
<dbReference type="EMBL" id="JAPDIA010000003">
    <property type="protein sequence ID" value="MDG0809598.1"/>
    <property type="molecule type" value="Genomic_DNA"/>
</dbReference>
<proteinExistence type="predicted"/>
<evidence type="ECO:0000313" key="3">
    <source>
        <dbReference type="Proteomes" id="UP001153404"/>
    </source>
</evidence>
<keyword evidence="1" id="KW-0812">Transmembrane</keyword>
<sequence length="208" mass="23184">MDSRITDEHLKRDALFAQLKERPLNEQRRPGDRRLATILALAGADEREFAAKHLKRRWTIAVLAVLAVALLAAGLGYADEAPGGFADRRQAKAMGLRAGALHIPIGRTPEEAVEKFRRFHTMRVVHREAVDGGVLLFIKRDMQQSGTELQVEFVRRTWLGWKWGMGGGYGIGYGEPGGERRSKAAELYDHARQISGRVRSLSAGCRGR</sequence>
<evidence type="ECO:0000256" key="1">
    <source>
        <dbReference type="SAM" id="Phobius"/>
    </source>
</evidence>
<keyword evidence="3" id="KW-1185">Reference proteome</keyword>
<gene>
    <name evidence="2" type="ORF">OMP40_09780</name>
</gene>
<protein>
    <submittedName>
        <fullName evidence="2">Uncharacterized protein</fullName>
    </submittedName>
</protein>
<name>A0A9X4KRZ2_9BACL</name>